<accession>R7TII0</accession>
<dbReference type="HOGENOM" id="CLU_802264_0_0_1"/>
<keyword evidence="5" id="KW-1185">Reference proteome</keyword>
<dbReference type="PANTHER" id="PTHR24543:SF325">
    <property type="entry name" value="F5_8 TYPE C DOMAIN-CONTAINING PROTEIN"/>
    <property type="match status" value="1"/>
</dbReference>
<reference evidence="4" key="3">
    <citation type="submission" date="2015-06" db="UniProtKB">
        <authorList>
            <consortium name="EnsemblMetazoa"/>
        </authorList>
    </citation>
    <scope>IDENTIFICATION</scope>
</reference>
<gene>
    <name evidence="3" type="ORF">CAPTEDRAFT_211401</name>
</gene>
<dbReference type="Gene3D" id="2.60.120.260">
    <property type="entry name" value="Galactose-binding domain-like"/>
    <property type="match status" value="1"/>
</dbReference>
<evidence type="ECO:0000256" key="1">
    <source>
        <dbReference type="SAM" id="MobiDB-lite"/>
    </source>
</evidence>
<name>R7TII0_CAPTE</name>
<dbReference type="SUPFAM" id="SSF49785">
    <property type="entry name" value="Galactose-binding domain-like"/>
    <property type="match status" value="1"/>
</dbReference>
<dbReference type="Pfam" id="PF00754">
    <property type="entry name" value="F5_F8_type_C"/>
    <property type="match status" value="1"/>
</dbReference>
<organism evidence="3">
    <name type="scientific">Capitella teleta</name>
    <name type="common">Polychaete worm</name>
    <dbReference type="NCBI Taxonomy" id="283909"/>
    <lineage>
        <taxon>Eukaryota</taxon>
        <taxon>Metazoa</taxon>
        <taxon>Spiralia</taxon>
        <taxon>Lophotrochozoa</taxon>
        <taxon>Annelida</taxon>
        <taxon>Polychaeta</taxon>
        <taxon>Sedentaria</taxon>
        <taxon>Scolecida</taxon>
        <taxon>Capitellidae</taxon>
        <taxon>Capitella</taxon>
    </lineage>
</organism>
<dbReference type="PANTHER" id="PTHR24543">
    <property type="entry name" value="MULTICOPPER OXIDASE-RELATED"/>
    <property type="match status" value="1"/>
</dbReference>
<reference evidence="3 5" key="2">
    <citation type="journal article" date="2013" name="Nature">
        <title>Insights into bilaterian evolution from three spiralian genomes.</title>
        <authorList>
            <person name="Simakov O."/>
            <person name="Marletaz F."/>
            <person name="Cho S.J."/>
            <person name="Edsinger-Gonzales E."/>
            <person name="Havlak P."/>
            <person name="Hellsten U."/>
            <person name="Kuo D.H."/>
            <person name="Larsson T."/>
            <person name="Lv J."/>
            <person name="Arendt D."/>
            <person name="Savage R."/>
            <person name="Osoegawa K."/>
            <person name="de Jong P."/>
            <person name="Grimwood J."/>
            <person name="Chapman J.A."/>
            <person name="Shapiro H."/>
            <person name="Aerts A."/>
            <person name="Otillar R.P."/>
            <person name="Terry A.Y."/>
            <person name="Boore J.L."/>
            <person name="Grigoriev I.V."/>
            <person name="Lindberg D.R."/>
            <person name="Seaver E.C."/>
            <person name="Weisblat D.A."/>
            <person name="Putnam N.H."/>
            <person name="Rokhsar D.S."/>
        </authorList>
    </citation>
    <scope>NUCLEOTIDE SEQUENCE</scope>
    <source>
        <strain evidence="3 5">I ESC-2004</strain>
    </source>
</reference>
<dbReference type="EMBL" id="KB310544">
    <property type="protein sequence ID" value="ELT91326.1"/>
    <property type="molecule type" value="Genomic_DNA"/>
</dbReference>
<dbReference type="OrthoDB" id="6071166at2759"/>
<proteinExistence type="predicted"/>
<evidence type="ECO:0000259" key="2">
    <source>
        <dbReference type="PROSITE" id="PS50022"/>
    </source>
</evidence>
<feature type="region of interest" description="Disordered" evidence="1">
    <location>
        <begin position="28"/>
        <end position="54"/>
    </location>
</feature>
<feature type="domain" description="F5/8 type C" evidence="2">
    <location>
        <begin position="129"/>
        <end position="196"/>
    </location>
</feature>
<dbReference type="InterPro" id="IPR008979">
    <property type="entry name" value="Galactose-bd-like_sf"/>
</dbReference>
<dbReference type="EnsemblMetazoa" id="CapteT211401">
    <property type="protein sequence ID" value="CapteP211401"/>
    <property type="gene ID" value="CapteG211401"/>
</dbReference>
<dbReference type="InterPro" id="IPR000421">
    <property type="entry name" value="FA58C"/>
</dbReference>
<evidence type="ECO:0000313" key="3">
    <source>
        <dbReference type="EMBL" id="ELT91326.1"/>
    </source>
</evidence>
<protein>
    <recommendedName>
        <fullName evidence="2">F5/8 type C domain-containing protein</fullName>
    </recommendedName>
</protein>
<dbReference type="EMBL" id="AMQN01013849">
    <property type="status" value="NOT_ANNOTATED_CDS"/>
    <property type="molecule type" value="Genomic_DNA"/>
</dbReference>
<reference evidence="5" key="1">
    <citation type="submission" date="2012-12" db="EMBL/GenBank/DDBJ databases">
        <authorList>
            <person name="Hellsten U."/>
            <person name="Grimwood J."/>
            <person name="Chapman J.A."/>
            <person name="Shapiro H."/>
            <person name="Aerts A."/>
            <person name="Otillar R.P."/>
            <person name="Terry A.Y."/>
            <person name="Boore J.L."/>
            <person name="Simakov O."/>
            <person name="Marletaz F."/>
            <person name="Cho S.-J."/>
            <person name="Edsinger-Gonzales E."/>
            <person name="Havlak P."/>
            <person name="Kuo D.-H."/>
            <person name="Larsson T."/>
            <person name="Lv J."/>
            <person name="Arendt D."/>
            <person name="Savage R."/>
            <person name="Osoegawa K."/>
            <person name="de Jong P."/>
            <person name="Lindberg D.R."/>
            <person name="Seaver E.C."/>
            <person name="Weisblat D.A."/>
            <person name="Putnam N.H."/>
            <person name="Grigoriev I.V."/>
            <person name="Rokhsar D.S."/>
        </authorList>
    </citation>
    <scope>NUCLEOTIDE SEQUENCE</scope>
    <source>
        <strain evidence="5">I ESC-2004</strain>
    </source>
</reference>
<evidence type="ECO:0000313" key="5">
    <source>
        <dbReference type="Proteomes" id="UP000014760"/>
    </source>
</evidence>
<dbReference type="PROSITE" id="PS50022">
    <property type="entry name" value="FA58C_3"/>
    <property type="match status" value="1"/>
</dbReference>
<evidence type="ECO:0000313" key="4">
    <source>
        <dbReference type="EnsemblMetazoa" id="CapteP211401"/>
    </source>
</evidence>
<dbReference type="Proteomes" id="UP000014760">
    <property type="component" value="Unassembled WGS sequence"/>
</dbReference>
<sequence>MREKSFHAVISQRIYNRCWVKHSSGASRNEAESFPAPGTLKHRRNQKSKTDGNSLQDYSDMELLLLELTLIACVSISSANTGLCNSGLLPMINGSDEVSNSQLSASSQCKTRPIVAIETRGNLNLKYKFTRTYGISYRQGGSQWTVVKHNGVRKGNVKKDTPVTNYFNPWILARFLRLHPMQFSYNKCVRWEIYTCSNQPYVIPSILPPGSIFAAEDPLPRVYQDPLSPRRPIAMDIVDSNSSTCLKIPATGQPPEELSLRLDAYGPHESFSLGGKGIQCDDSHVVAMTPLTDSCSGGYITCTLRAEGAEGCHVTCSLRPPVDPFTVLVYLRAFADIDVLLCDVQF</sequence>
<dbReference type="AlphaFoldDB" id="R7TII0"/>